<feature type="transmembrane region" description="Helical" evidence="9">
    <location>
        <begin position="64"/>
        <end position="83"/>
    </location>
</feature>
<name>A0A142KIX6_9ACTN</name>
<dbReference type="InterPro" id="IPR043429">
    <property type="entry name" value="ArtM/GltK/GlnP/TcyL/YhdX-like"/>
</dbReference>
<comment type="subcellular location">
    <subcellularLocation>
        <location evidence="1 9">Cell membrane</location>
        <topology evidence="1 9">Multi-pass membrane protein</topology>
    </subcellularLocation>
</comment>
<evidence type="ECO:0000256" key="1">
    <source>
        <dbReference type="ARBA" id="ARBA00004651"/>
    </source>
</evidence>
<dbReference type="PANTHER" id="PTHR30614:SF37">
    <property type="entry name" value="AMINO-ACID ABC TRANSPORTER PERMEASE PROTEIN YHDX-RELATED"/>
    <property type="match status" value="1"/>
</dbReference>
<dbReference type="Proteomes" id="UP000178666">
    <property type="component" value="Chromosome"/>
</dbReference>
<feature type="transmembrane region" description="Helical" evidence="9">
    <location>
        <begin position="95"/>
        <end position="112"/>
    </location>
</feature>
<gene>
    <name evidence="12" type="ORF">A8L58_13540</name>
    <name evidence="11" type="ORF">AXH35_12090</name>
</gene>
<dbReference type="OMA" id="FGPLKMM"/>
<dbReference type="GeneID" id="88083916"/>
<accession>A0A142KIX6</accession>
<protein>
    <submittedName>
        <fullName evidence="11">Glutamate ABC transporter permease</fullName>
    </submittedName>
</protein>
<dbReference type="GO" id="GO:0006865">
    <property type="term" value="P:amino acid transport"/>
    <property type="evidence" value="ECO:0007669"/>
    <property type="project" value="UniProtKB-KW"/>
</dbReference>
<feature type="transmembrane region" description="Helical" evidence="9">
    <location>
        <begin position="20"/>
        <end position="43"/>
    </location>
</feature>
<dbReference type="Proteomes" id="UP000075221">
    <property type="component" value="Chromosome"/>
</dbReference>
<dbReference type="AlphaFoldDB" id="A0A142KIX6"/>
<evidence type="ECO:0000313" key="13">
    <source>
        <dbReference type="Proteomes" id="UP000075221"/>
    </source>
</evidence>
<dbReference type="CDD" id="cd06261">
    <property type="entry name" value="TM_PBP2"/>
    <property type="match status" value="1"/>
</dbReference>
<comment type="similarity">
    <text evidence="2">Belongs to the binding-protein-dependent transport system permease family. HisMQ subfamily.</text>
</comment>
<evidence type="ECO:0000313" key="11">
    <source>
        <dbReference type="EMBL" id="AMS06064.1"/>
    </source>
</evidence>
<evidence type="ECO:0000259" key="10">
    <source>
        <dbReference type="PROSITE" id="PS50928"/>
    </source>
</evidence>
<evidence type="ECO:0000256" key="6">
    <source>
        <dbReference type="ARBA" id="ARBA00022970"/>
    </source>
</evidence>
<evidence type="ECO:0000256" key="2">
    <source>
        <dbReference type="ARBA" id="ARBA00010072"/>
    </source>
</evidence>
<evidence type="ECO:0000256" key="5">
    <source>
        <dbReference type="ARBA" id="ARBA00022692"/>
    </source>
</evidence>
<reference evidence="12 14" key="1">
    <citation type="journal article" date="2016" name="Plant Dis.">
        <title>Improved production of propionic acid using genome shuffling.</title>
        <authorList>
            <person name="Luna-Flores C.H."/>
            <person name="Palfreyman R.W."/>
            <person name="Kromer J.O."/>
            <person name="Nielsen L.K."/>
            <person name="Marcellin E."/>
        </authorList>
    </citation>
    <scope>NUCLEOTIDE SEQUENCE [LARGE SCALE GENOMIC DNA]</scope>
    <source>
        <strain evidence="12 14">F3E8</strain>
    </source>
</reference>
<sequence>MSGLAELMREYDLLSGFWMTIKLTLVSALGALILGTVVAIMRVSPVKAFQVFGKGYVNIIRNTPLTVIVTFCALAFYNVLAWQLAGPNARSATQLFWWGVVALSVYHSTFVAEGIRSGINTVPVGQAEAARSVGLTFGQTLSQIILPQAMRGAITPLGNTLISLTKNTTVVSAIGVAEASYVMKNMIEFSPQFIYAIFLLMALGFVILTLPIGALVSWASTRLAVQR</sequence>
<keyword evidence="4" id="KW-1003">Cell membrane</keyword>
<keyword evidence="8 9" id="KW-0472">Membrane</keyword>
<dbReference type="EMBL" id="CP014352">
    <property type="protein sequence ID" value="AMS06064.1"/>
    <property type="molecule type" value="Genomic_DNA"/>
</dbReference>
<keyword evidence="14" id="KW-1185">Reference proteome</keyword>
<evidence type="ECO:0000313" key="12">
    <source>
        <dbReference type="EMBL" id="AOZ47528.1"/>
    </source>
</evidence>
<keyword evidence="6" id="KW-0029">Amino-acid transport</keyword>
<keyword evidence="3 9" id="KW-0813">Transport</keyword>
<dbReference type="EMBL" id="CP015970">
    <property type="protein sequence ID" value="AOZ47528.1"/>
    <property type="molecule type" value="Genomic_DNA"/>
</dbReference>
<dbReference type="PROSITE" id="PS50928">
    <property type="entry name" value="ABC_TM1"/>
    <property type="match status" value="1"/>
</dbReference>
<feature type="domain" description="ABC transmembrane type-1" evidence="10">
    <location>
        <begin position="17"/>
        <end position="216"/>
    </location>
</feature>
<evidence type="ECO:0000256" key="8">
    <source>
        <dbReference type="ARBA" id="ARBA00023136"/>
    </source>
</evidence>
<evidence type="ECO:0000256" key="7">
    <source>
        <dbReference type="ARBA" id="ARBA00022989"/>
    </source>
</evidence>
<dbReference type="OrthoDB" id="3181282at2"/>
<evidence type="ECO:0000256" key="4">
    <source>
        <dbReference type="ARBA" id="ARBA00022475"/>
    </source>
</evidence>
<dbReference type="PANTHER" id="PTHR30614">
    <property type="entry name" value="MEMBRANE COMPONENT OF AMINO ACID ABC TRANSPORTER"/>
    <property type="match status" value="1"/>
</dbReference>
<evidence type="ECO:0000256" key="3">
    <source>
        <dbReference type="ARBA" id="ARBA00022448"/>
    </source>
</evidence>
<reference evidence="11 13" key="2">
    <citation type="submission" date="2016-02" db="EMBL/GenBank/DDBJ databases">
        <title>Complete Genome Sequence of Propionibacterium acidipropionici ATCC 55737.</title>
        <authorList>
            <person name="Luna Flores C.H."/>
            <person name="Nielsen L.K."/>
            <person name="Marcellin E."/>
        </authorList>
    </citation>
    <scope>NUCLEOTIDE SEQUENCE [LARGE SCALE GENOMIC DNA]</scope>
    <source>
        <strain evidence="11 13">ATCC 55737</strain>
    </source>
</reference>
<keyword evidence="7 9" id="KW-1133">Transmembrane helix</keyword>
<dbReference type="KEGG" id="aaci:ASQ49_02435"/>
<organism evidence="11 13">
    <name type="scientific">Acidipropionibacterium acidipropionici</name>
    <dbReference type="NCBI Taxonomy" id="1748"/>
    <lineage>
        <taxon>Bacteria</taxon>
        <taxon>Bacillati</taxon>
        <taxon>Actinomycetota</taxon>
        <taxon>Actinomycetes</taxon>
        <taxon>Propionibacteriales</taxon>
        <taxon>Propionibacteriaceae</taxon>
        <taxon>Acidipropionibacterium</taxon>
    </lineage>
</organism>
<proteinExistence type="inferred from homology"/>
<dbReference type="Gene3D" id="1.10.3720.10">
    <property type="entry name" value="MetI-like"/>
    <property type="match status" value="1"/>
</dbReference>
<dbReference type="NCBIfam" id="TIGR01726">
    <property type="entry name" value="HEQRo_perm_3TM"/>
    <property type="match status" value="1"/>
</dbReference>
<feature type="transmembrane region" description="Helical" evidence="9">
    <location>
        <begin position="193"/>
        <end position="219"/>
    </location>
</feature>
<dbReference type="SUPFAM" id="SSF161098">
    <property type="entry name" value="MetI-like"/>
    <property type="match status" value="1"/>
</dbReference>
<dbReference type="InterPro" id="IPR010065">
    <property type="entry name" value="AA_ABC_transptr_permease_3TM"/>
</dbReference>
<evidence type="ECO:0000256" key="9">
    <source>
        <dbReference type="RuleBase" id="RU363032"/>
    </source>
</evidence>
<keyword evidence="5 9" id="KW-0812">Transmembrane</keyword>
<dbReference type="InterPro" id="IPR035906">
    <property type="entry name" value="MetI-like_sf"/>
</dbReference>
<dbReference type="InterPro" id="IPR000515">
    <property type="entry name" value="MetI-like"/>
</dbReference>
<dbReference type="GO" id="GO:0022857">
    <property type="term" value="F:transmembrane transporter activity"/>
    <property type="evidence" value="ECO:0007669"/>
    <property type="project" value="InterPro"/>
</dbReference>
<dbReference type="GO" id="GO:0043190">
    <property type="term" value="C:ATP-binding cassette (ABC) transporter complex"/>
    <property type="evidence" value="ECO:0007669"/>
    <property type="project" value="InterPro"/>
</dbReference>
<evidence type="ECO:0000313" key="14">
    <source>
        <dbReference type="Proteomes" id="UP000178666"/>
    </source>
</evidence>
<dbReference type="RefSeq" id="WP_015069237.1">
    <property type="nucleotide sequence ID" value="NZ_CP013126.1"/>
</dbReference>
<dbReference type="Pfam" id="PF00528">
    <property type="entry name" value="BPD_transp_1"/>
    <property type="match status" value="1"/>
</dbReference>